<evidence type="ECO:0000313" key="1">
    <source>
        <dbReference type="EMBL" id="KDN23132.1"/>
    </source>
</evidence>
<dbReference type="RefSeq" id="WP_043776819.1">
    <property type="nucleotide sequence ID" value="NZ_JMQI01000011.1"/>
</dbReference>
<name>A0A066UBA0_9PSEU</name>
<dbReference type="AlphaFoldDB" id="A0A066UBA0"/>
<dbReference type="OrthoDB" id="9967345at2"/>
<comment type="caution">
    <text evidence="1">The sequence shown here is derived from an EMBL/GenBank/DDBJ whole genome shotgun (WGS) entry which is preliminary data.</text>
</comment>
<dbReference type="STRING" id="287986.DV20_05285"/>
<sequence>MRSDQELLSELAYLRRSCNYLLAALDDVEKAASALGELDSFKEGMVSAETTRSAGSIKTHVDLATRYAEDWKHALGDLLT</sequence>
<gene>
    <name evidence="1" type="ORF">DV20_05285</name>
</gene>
<accession>A0A066UBA0</accession>
<dbReference type="EMBL" id="JMQI01000011">
    <property type="protein sequence ID" value="KDN23132.1"/>
    <property type="molecule type" value="Genomic_DNA"/>
</dbReference>
<keyword evidence="2" id="KW-1185">Reference proteome</keyword>
<proteinExistence type="predicted"/>
<protein>
    <submittedName>
        <fullName evidence="1">Uncharacterized protein</fullName>
    </submittedName>
</protein>
<evidence type="ECO:0000313" key="2">
    <source>
        <dbReference type="Proteomes" id="UP000027345"/>
    </source>
</evidence>
<dbReference type="Proteomes" id="UP000027345">
    <property type="component" value="Unassembled WGS sequence"/>
</dbReference>
<organism evidence="1 2">
    <name type="scientific">Amycolatopsis rifamycinica</name>
    <dbReference type="NCBI Taxonomy" id="287986"/>
    <lineage>
        <taxon>Bacteria</taxon>
        <taxon>Bacillati</taxon>
        <taxon>Actinomycetota</taxon>
        <taxon>Actinomycetes</taxon>
        <taxon>Pseudonocardiales</taxon>
        <taxon>Pseudonocardiaceae</taxon>
        <taxon>Amycolatopsis</taxon>
    </lineage>
</organism>
<reference evidence="1 2" key="1">
    <citation type="submission" date="2014-05" db="EMBL/GenBank/DDBJ databases">
        <title>Draft genome sequence of Amycolatopsis rifamycinica DSM 46095.</title>
        <authorList>
            <person name="Lal R."/>
            <person name="Saxena A."/>
            <person name="Kumari R."/>
            <person name="Mukherjee U."/>
            <person name="Singh P."/>
            <person name="Sangwan N."/>
            <person name="Mahato N.K."/>
        </authorList>
    </citation>
    <scope>NUCLEOTIDE SEQUENCE [LARGE SCALE GENOMIC DNA]</scope>
    <source>
        <strain evidence="1 2">DSM 46095</strain>
    </source>
</reference>